<dbReference type="PANTHER" id="PTHR31318:SF2">
    <property type="entry name" value="PECTIN LYASE-LIKE FAMILY PROTEIN-RELATED"/>
    <property type="match status" value="1"/>
</dbReference>
<keyword evidence="5" id="KW-1185">Reference proteome</keyword>
<gene>
    <name evidence="4" type="ORF">BLNAU_16761</name>
</gene>
<evidence type="ECO:0000313" key="5">
    <source>
        <dbReference type="Proteomes" id="UP001281761"/>
    </source>
</evidence>
<dbReference type="InterPro" id="IPR011009">
    <property type="entry name" value="Kinase-like_dom_sf"/>
</dbReference>
<sequence length="2886" mass="303937">MSFTSIDFSTQNQLFHGSESTVLVSKAQITTISQNRLVVSNSATFSFKLCGFSISSPNLVTTGLLKTEDNWSGLQVISSRLTNVTMSHESCLTGDALTRSVEMISSQVLNLSTTTPTTDFSAAPSISPYGISSVVGSDWVDTSNAFYGQIVGDLNSHSNMFLINNTHIHSVRKEWYFVSNAVITEREVVTTSKTCTGDTFNGCHPTSNGEGGAFCIEGNDFTVNLTSCTFVACYASEGGVIRLPKWQSEVTMITDRCTFNDCYATGQTGVFRSHQSGTDTITDCKFNNCYHPTAGTLFFIYSNPDQISGCTFTGCEATTGSHSVIETYGAGYLLDFLFSDCSIIGCNSATGSQMYFVDKCTFQSLVFHDCTVTNQISGDVRGGYKHADLPSYSSNHMPHFNAETAELEQTINFPPWKVTVDGVDEEFCGFYDKKCLSVAYVLTLCTAKNRARTAYAMQAITLLDATHAIPAIPLGEQTITIQGLKTGSDFNTQFTASTPTTTFLSVTTGRFFVNDLHLLALSGGVFLEVAGTGQGKVTGCKMDTTTTGTMNTAFATLATGTLTIETSTFTGLTLSATALIRATSGTLTIKTLTASSINLAKDGLITTSGTTVSVTGSTFTSISNENGDGGVLSLTLGASNSLTVKTSSFKLDSATGRGGAVFVSTTSTVAQTDAVAPFLTYGWDNEMCSATLGENVLVSCSSVSTELASRKWTTLKPALPERNLITAERETFKIVDGTSSEKLLYHWYPHTSGEVHLHSVGEDHTNCGVLELACVTMETAMTNMKTMKVVLIDSAFVRSTVFQSTAETWTLRQSSGCSLTLQGDGQIQIPSGVNSALTLDTLTLGVGTLTSGRSTSLFSVETGSLSFSSCKLTLSSTIPSTLSPISITGGTLIITSGTVSLPTTLSRSFLSSTAGTTTISAVSLANSALSESLMCGTGTMSVKNCSFSALTSNSTISFTVGASQTLSIGESGKTTTFSGCSSSTDGGAICCFVGETGKLVVVSTSFSDCSSSRNGGSIFLSLTSTDLNQNTWNFDLSGALFTTDSTAEGAAVFVSGSFFETAVTTSRFPTVSSSTSPTFFWGTDSKTTVSSSLLVYLVEIEDVVSVSGHNSHDIDDCGHFGVPCVSVGKGLLRAVPSSNSIQIKVHANSPLKSSYSVASSLSVSIVGDVQASNGYLTVTTIASDTLIASAGSLSISQLAFTGTSGRSVSLFQLSSGGSLALTLCSFSGFSSSVAGSIVSGTSSVSNGLKLTNVDFSSCSSSLDGGVIAVTVSSSSSLALSESVSFTDCSSGTSNGHNMHITSSDLSAVLANYGSGGILDSILPSVGSTGIFTSAEKKKFWGVETQTGGSSGSLLFFRHPHTTGAVHLHVNGEDHLHCGETTLPCESLAHSLTSMKSANEVIIYSLFTLSTVFTSPQPLWTLSASSTNSLTLTQDAQLSLTSSQSSTVTLSSLPITIGSLTPGRTTPLFSVETGSLSFSDCSLAIPSTIPATLNPIAITEGTIVLTSGTVSLPTTISKSFLSSTGGTTTISAVSFANSALSEPLISGTGTMSVKNCSFSALTSKSTISFTVGDSQTLSIGESGKTTTFSGCWSSTDGGAICCFVGETGKLVVVSTSFSGCSSSGSGGSIFLSLTSTNNAQRTWDFDLRGASFTTDSSAEGAAVYVSGSFFESAITPTRFPTVSSSTPETPFWGTDSNSTVSSSLLVYLLPISNIVSVGGTGSIDIDDCGHFGVSCASLPHSHGRISASLLSTLVISVAADLTMSGEVAHNDDKALSIEGTAPFSISLDSSAHFAITKGSLAFSNISFALSSSLNSPLFEITSSELSLDATTAFATTSAMSFSHPLFLLNSGSLSLEQTAFSFVSTLTLTETSLIVVNDGSLVIDACSIANIHSSSDGSVVNAHVTESGSLSVSQCTFSHCSSDGNGGVLHVSCDVGVPSSSLLVNSNFDASCTCGVSGKGKWVYVEGHDFVSLITPLNWKLTSANLVSPLNDNLLSGEDLAEEVEDVNYRHITLLYFLLFYSNETIYSGANGRDAAGCGQIHRPCDTLAIAHTHLSNVDQDTLFVVKSSELKNTMELGVEDFKLTRKSGETEVSVVVKENGMILNEHAASTSHSISIDHLVFNLSAAACSSLIKSNNGELSIASCSFEASLPIAFILLDLEGGQTTLSQTTILVSTTTGSLFKVSAGKLTVGSLLLTALTFSTPAIILENSAFANITGLELTDTETQTLISASNSTLHIQVSQISGKTPSTPSHNSNELCEWGTGFVNLDNCSTHLTSTSFTHFAQGALLVSNGNVTLTMSSFSDNTPGHSVFTSARRNVECSGNGKIVIPSLGGGDGSSDKLPSAWMALKDECVVESTIVEEYEAMFVAKLNTAQSNATHHRNKTFSVMLIGELFIPCGLGLEIYGILNNTQKEPVVLPFTSLTPSVWNETQIHITLNETELNKQLDPEAAWHARIVFGKGGCTESIQLKLTGAENRKALTTQVMKWLIPVIVAVLVVIVFIIVIVVLCRRRKNKDQKDTLAAKKEMDFVQDMGEIKMDEMETQIAPTLGTTAFVFENNAEVFSLPPPSSGFDGVAQKFNQDDVCENVKVVGPTGAEMPMLVSKRDTLYNRLHKNTDLPKIDKRTVQMNVVKGIQALASAAHFDALLKKMSPHSIQLVQDDEVVFRIDNPMTAGATNNRTHTGPSESPATVSGGNEGERWQAPETRIGQHESNTATPNKSTPTQAAVFSLGLILQEIETGMVPFGELDAQNAQRQLGTGLIPPMIGIEDEEFIEMIRLCLSLNPDERPKLKDLDDFFTKRNGKDKKTLPEVKVEDQKARTENKEEPFATFVGETGETLSVTIPVLDFTSQKLNTTQTLTLPHSSSYSVAQTNLKTQVAFPDGNTKP</sequence>
<evidence type="ECO:0000256" key="1">
    <source>
        <dbReference type="SAM" id="MobiDB-lite"/>
    </source>
</evidence>
<feature type="region of interest" description="Disordered" evidence="1">
    <location>
        <begin position="2672"/>
        <end position="2699"/>
    </location>
</feature>
<protein>
    <recommendedName>
        <fullName evidence="3">Protein kinase domain-containing protein</fullName>
    </recommendedName>
</protein>
<comment type="caution">
    <text evidence="4">The sequence shown here is derived from an EMBL/GenBank/DDBJ whole genome shotgun (WGS) entry which is preliminary data.</text>
</comment>
<feature type="compositionally biased region" description="Polar residues" evidence="1">
    <location>
        <begin position="2674"/>
        <end position="2693"/>
    </location>
</feature>
<evidence type="ECO:0000256" key="2">
    <source>
        <dbReference type="SAM" id="Phobius"/>
    </source>
</evidence>
<feature type="domain" description="Protein kinase" evidence="3">
    <location>
        <begin position="2452"/>
        <end position="2797"/>
    </location>
</feature>
<feature type="transmembrane region" description="Helical" evidence="2">
    <location>
        <begin position="2487"/>
        <end position="2509"/>
    </location>
</feature>
<dbReference type="Gene3D" id="1.10.510.10">
    <property type="entry name" value="Transferase(Phosphotransferase) domain 1"/>
    <property type="match status" value="1"/>
</dbReference>
<evidence type="ECO:0000259" key="3">
    <source>
        <dbReference type="PROSITE" id="PS50011"/>
    </source>
</evidence>
<accession>A0ABQ9XCC9</accession>
<dbReference type="EMBL" id="JARBJD010000179">
    <property type="protein sequence ID" value="KAK2948312.1"/>
    <property type="molecule type" value="Genomic_DNA"/>
</dbReference>
<organism evidence="4 5">
    <name type="scientific">Blattamonas nauphoetae</name>
    <dbReference type="NCBI Taxonomy" id="2049346"/>
    <lineage>
        <taxon>Eukaryota</taxon>
        <taxon>Metamonada</taxon>
        <taxon>Preaxostyla</taxon>
        <taxon>Oxymonadida</taxon>
        <taxon>Blattamonas</taxon>
    </lineage>
</organism>
<proteinExistence type="predicted"/>
<dbReference type="InterPro" id="IPR000719">
    <property type="entry name" value="Prot_kinase_dom"/>
</dbReference>
<dbReference type="SUPFAM" id="SSF51126">
    <property type="entry name" value="Pectin lyase-like"/>
    <property type="match status" value="1"/>
</dbReference>
<keyword evidence="2" id="KW-0812">Transmembrane</keyword>
<dbReference type="SUPFAM" id="SSF56112">
    <property type="entry name" value="Protein kinase-like (PK-like)"/>
    <property type="match status" value="1"/>
</dbReference>
<dbReference type="PANTHER" id="PTHR31318">
    <property type="entry name" value="EXPRESSED PROTEIN-RELATED"/>
    <property type="match status" value="1"/>
</dbReference>
<keyword evidence="2" id="KW-1133">Transmembrane helix</keyword>
<dbReference type="Proteomes" id="UP001281761">
    <property type="component" value="Unassembled WGS sequence"/>
</dbReference>
<dbReference type="InterPro" id="IPR011050">
    <property type="entry name" value="Pectin_lyase_fold/virulence"/>
</dbReference>
<name>A0ABQ9XCC9_9EUKA</name>
<reference evidence="4 5" key="1">
    <citation type="journal article" date="2022" name="bioRxiv">
        <title>Genomics of Preaxostyla Flagellates Illuminates Evolutionary Transitions and the Path Towards Mitochondrial Loss.</title>
        <authorList>
            <person name="Novak L.V.F."/>
            <person name="Treitli S.C."/>
            <person name="Pyrih J."/>
            <person name="Halakuc P."/>
            <person name="Pipaliya S.V."/>
            <person name="Vacek V."/>
            <person name="Brzon O."/>
            <person name="Soukal P."/>
            <person name="Eme L."/>
            <person name="Dacks J.B."/>
            <person name="Karnkowska A."/>
            <person name="Elias M."/>
            <person name="Hampl V."/>
        </authorList>
    </citation>
    <scope>NUCLEOTIDE SEQUENCE [LARGE SCALE GENOMIC DNA]</scope>
    <source>
        <strain evidence="4">NAU3</strain>
        <tissue evidence="4">Gut</tissue>
    </source>
</reference>
<evidence type="ECO:0000313" key="4">
    <source>
        <dbReference type="EMBL" id="KAK2948312.1"/>
    </source>
</evidence>
<keyword evidence="2" id="KW-0472">Membrane</keyword>
<dbReference type="PROSITE" id="PS50011">
    <property type="entry name" value="PROTEIN_KINASE_DOM"/>
    <property type="match status" value="1"/>
</dbReference>